<feature type="domain" description="AMP-dependent synthetase/ligase" evidence="7">
    <location>
        <begin position="23"/>
        <end position="468"/>
    </location>
</feature>
<gene>
    <name evidence="8" type="ORF">ADL15_34030</name>
</gene>
<evidence type="ECO:0000256" key="5">
    <source>
        <dbReference type="ARBA" id="ARBA00024484"/>
    </source>
</evidence>
<dbReference type="InterPro" id="IPR020845">
    <property type="entry name" value="AMP-binding_CS"/>
</dbReference>
<evidence type="ECO:0000313" key="9">
    <source>
        <dbReference type="Proteomes" id="UP000053244"/>
    </source>
</evidence>
<keyword evidence="3" id="KW-0276">Fatty acid metabolism</keyword>
<dbReference type="PANTHER" id="PTHR43272:SF32">
    <property type="entry name" value="AMP-DEPENDENT SYNTHETASE_LIGASE DOMAIN-CONTAINING PROTEIN"/>
    <property type="match status" value="1"/>
</dbReference>
<comment type="similarity">
    <text evidence="1">Belongs to the ATP-dependent AMP-binding enzyme family.</text>
</comment>
<protein>
    <recommendedName>
        <fullName evidence="6">Acyl-CoA synthetase</fullName>
    </recommendedName>
</protein>
<name>A0A101JJA2_9ACTN</name>
<evidence type="ECO:0000256" key="3">
    <source>
        <dbReference type="ARBA" id="ARBA00022832"/>
    </source>
</evidence>
<proteinExistence type="inferred from homology"/>
<sequence length="641" mass="67872">MDSSLAQRCADTARGLTVPALLHRNATEYGDLPALGTLGSPDVLTWRALRDQVAVLSRGLADLGLGAGDRMLIMMGARPEHWLVDLAAAHLGAVPSTVYATLAPAQLEYVARHSGAEILVLEGEAELERWSSVLPLLPQVRHVALVAPVAPPVSAASSGGLLPDGFASGGLSPARAAGSGDSPGGEDRLVSLRQVAERGEAAHRADPEAFEKTWREIQADQPVTLLYTSGTTGDPKGVVLTHHNVIYQSVVLEATVPTPDHAPSLAYLPLAHIAERILGIYNAVYRAGHVTICPDPTQLLAGLAAVRPVSFFGVPRIWEKMVAGIQGQLAAADPAVRAAVETAREVALQAYKLRGAEQPVPPELAVRLDVVDTRVLRPLRARLGLDNVLWPGSGAAPIPVEVLLYLAGIGIDVLEVWGMTETTGTATINTPDHFRTGTVGRANPGMAVRLAEDGEILVRGPLVCAGYLRADGGIEPVTDADGWLATGDVGTLDADGYLTITDRKKELIISSGGKNIAPAQIENLLRAHPLIAQAVAIGDRRPYVTALIVLDEESVPLWAARNGLEGASLEVLAEHPALIAEIATAVEAANGRLSRPEQVKRFRVLPAGWTPESGELTPTLKLRRRIVQERYAEAISALYAE</sequence>
<evidence type="ECO:0000256" key="1">
    <source>
        <dbReference type="ARBA" id="ARBA00006432"/>
    </source>
</evidence>
<dbReference type="CDD" id="cd05907">
    <property type="entry name" value="VL_LC_FACS_like"/>
    <property type="match status" value="1"/>
</dbReference>
<keyword evidence="2" id="KW-0436">Ligase</keyword>
<keyword evidence="9" id="KW-1185">Reference proteome</keyword>
<dbReference type="InterPro" id="IPR045851">
    <property type="entry name" value="AMP-bd_C_sf"/>
</dbReference>
<dbReference type="GO" id="GO:0016020">
    <property type="term" value="C:membrane"/>
    <property type="evidence" value="ECO:0007669"/>
    <property type="project" value="TreeGrafter"/>
</dbReference>
<organism evidence="8 9">
    <name type="scientific">Actinoplanes awajinensis subsp. mycoplanecinus</name>
    <dbReference type="NCBI Taxonomy" id="135947"/>
    <lineage>
        <taxon>Bacteria</taxon>
        <taxon>Bacillati</taxon>
        <taxon>Actinomycetota</taxon>
        <taxon>Actinomycetes</taxon>
        <taxon>Micromonosporales</taxon>
        <taxon>Micromonosporaceae</taxon>
        <taxon>Actinoplanes</taxon>
    </lineage>
</organism>
<dbReference type="PROSITE" id="PS00455">
    <property type="entry name" value="AMP_BINDING"/>
    <property type="match status" value="1"/>
</dbReference>
<dbReference type="Proteomes" id="UP000053244">
    <property type="component" value="Unassembled WGS sequence"/>
</dbReference>
<dbReference type="GO" id="GO:0004467">
    <property type="term" value="F:long-chain fatty acid-CoA ligase activity"/>
    <property type="evidence" value="ECO:0007669"/>
    <property type="project" value="UniProtKB-EC"/>
</dbReference>
<dbReference type="InterPro" id="IPR000873">
    <property type="entry name" value="AMP-dep_synth/lig_dom"/>
</dbReference>
<dbReference type="PANTHER" id="PTHR43272">
    <property type="entry name" value="LONG-CHAIN-FATTY-ACID--COA LIGASE"/>
    <property type="match status" value="1"/>
</dbReference>
<dbReference type="EMBL" id="LLZH01000294">
    <property type="protein sequence ID" value="KUL27856.1"/>
    <property type="molecule type" value="Genomic_DNA"/>
</dbReference>
<dbReference type="RefSeq" id="WP_067699716.1">
    <property type="nucleotide sequence ID" value="NZ_LLZH01000294.1"/>
</dbReference>
<evidence type="ECO:0000256" key="4">
    <source>
        <dbReference type="ARBA" id="ARBA00023098"/>
    </source>
</evidence>
<reference evidence="8 9" key="1">
    <citation type="submission" date="2015-10" db="EMBL/GenBank/DDBJ databases">
        <authorList>
            <person name="Gilbert D.G."/>
        </authorList>
    </citation>
    <scope>NUCLEOTIDE SEQUENCE [LARGE SCALE GENOMIC DNA]</scope>
    <source>
        <strain evidence="8 9">NRRL B-16712</strain>
    </source>
</reference>
<dbReference type="SUPFAM" id="SSF56801">
    <property type="entry name" value="Acetyl-CoA synthetase-like"/>
    <property type="match status" value="1"/>
</dbReference>
<dbReference type="Gene3D" id="3.40.50.12780">
    <property type="entry name" value="N-terminal domain of ligase-like"/>
    <property type="match status" value="1"/>
</dbReference>
<dbReference type="Pfam" id="PF23562">
    <property type="entry name" value="AMP-binding_C_3"/>
    <property type="match status" value="1"/>
</dbReference>
<comment type="caution">
    <text evidence="8">The sequence shown here is derived from an EMBL/GenBank/DDBJ whole genome shotgun (WGS) entry which is preliminary data.</text>
</comment>
<dbReference type="Gene3D" id="3.30.300.30">
    <property type="match status" value="1"/>
</dbReference>
<comment type="catalytic activity">
    <reaction evidence="5">
        <text>a long-chain fatty acid + ATP + CoA = a long-chain fatty acyl-CoA + AMP + diphosphate</text>
        <dbReference type="Rhea" id="RHEA:15421"/>
        <dbReference type="ChEBI" id="CHEBI:30616"/>
        <dbReference type="ChEBI" id="CHEBI:33019"/>
        <dbReference type="ChEBI" id="CHEBI:57287"/>
        <dbReference type="ChEBI" id="CHEBI:57560"/>
        <dbReference type="ChEBI" id="CHEBI:83139"/>
        <dbReference type="ChEBI" id="CHEBI:456215"/>
        <dbReference type="EC" id="6.2.1.3"/>
    </reaction>
    <physiologicalReaction direction="left-to-right" evidence="5">
        <dbReference type="Rhea" id="RHEA:15422"/>
    </physiologicalReaction>
</comment>
<dbReference type="Pfam" id="PF00501">
    <property type="entry name" value="AMP-binding"/>
    <property type="match status" value="1"/>
</dbReference>
<evidence type="ECO:0000256" key="6">
    <source>
        <dbReference type="ARBA" id="ARBA00032875"/>
    </source>
</evidence>
<evidence type="ECO:0000313" key="8">
    <source>
        <dbReference type="EMBL" id="KUL27856.1"/>
    </source>
</evidence>
<evidence type="ECO:0000259" key="7">
    <source>
        <dbReference type="Pfam" id="PF00501"/>
    </source>
</evidence>
<keyword evidence="4" id="KW-0443">Lipid metabolism</keyword>
<evidence type="ECO:0000256" key="2">
    <source>
        <dbReference type="ARBA" id="ARBA00022598"/>
    </source>
</evidence>
<dbReference type="AlphaFoldDB" id="A0A101JJA2"/>
<dbReference type="OrthoDB" id="9803968at2"/>
<dbReference type="InterPro" id="IPR042099">
    <property type="entry name" value="ANL_N_sf"/>
</dbReference>
<accession>A0A101JJA2</accession>